<keyword evidence="4" id="KW-0597">Phosphoprotein</keyword>
<dbReference type="Gene3D" id="3.30.565.10">
    <property type="entry name" value="Histidine kinase-like ATPase, C-terminal domain"/>
    <property type="match status" value="1"/>
</dbReference>
<dbReference type="EC" id="2.7.13.3" evidence="3"/>
<name>A0ABM7T9W8_9CLOT</name>
<dbReference type="InterPro" id="IPR036890">
    <property type="entry name" value="HATPase_C_sf"/>
</dbReference>
<feature type="domain" description="HAMP" evidence="11">
    <location>
        <begin position="201"/>
        <end position="254"/>
    </location>
</feature>
<evidence type="ECO:0000313" key="12">
    <source>
        <dbReference type="EMBL" id="BCZ47931.1"/>
    </source>
</evidence>
<feature type="transmembrane region" description="Helical" evidence="9">
    <location>
        <begin position="176"/>
        <end position="200"/>
    </location>
</feature>
<evidence type="ECO:0000256" key="3">
    <source>
        <dbReference type="ARBA" id="ARBA00012438"/>
    </source>
</evidence>
<proteinExistence type="predicted"/>
<feature type="coiled-coil region" evidence="8">
    <location>
        <begin position="257"/>
        <end position="286"/>
    </location>
</feature>
<dbReference type="EMBL" id="AP024849">
    <property type="protein sequence ID" value="BCZ47931.1"/>
    <property type="molecule type" value="Genomic_DNA"/>
</dbReference>
<evidence type="ECO:0000313" key="13">
    <source>
        <dbReference type="Proteomes" id="UP000824633"/>
    </source>
</evidence>
<dbReference type="Pfam" id="PF06580">
    <property type="entry name" value="His_kinase"/>
    <property type="match status" value="1"/>
</dbReference>
<dbReference type="InterPro" id="IPR050640">
    <property type="entry name" value="Bact_2-comp_sensor_kinase"/>
</dbReference>
<keyword evidence="5" id="KW-0808">Transferase</keyword>
<evidence type="ECO:0000256" key="9">
    <source>
        <dbReference type="SAM" id="Phobius"/>
    </source>
</evidence>
<dbReference type="InterPro" id="IPR004358">
    <property type="entry name" value="Sig_transdc_His_kin-like_C"/>
</dbReference>
<reference evidence="13" key="1">
    <citation type="submission" date="2021-07" db="EMBL/GenBank/DDBJ databases">
        <title>Complete genome sequencing of a Clostridium isolate.</title>
        <authorList>
            <person name="Ueki A."/>
            <person name="Tonouchi A."/>
        </authorList>
    </citation>
    <scope>NUCLEOTIDE SEQUENCE [LARGE SCALE GENOMIC DNA]</scope>
    <source>
        <strain evidence="13">C5S11</strain>
    </source>
</reference>
<comment type="subcellular location">
    <subcellularLocation>
        <location evidence="2">Membrane</location>
    </subcellularLocation>
</comment>
<dbReference type="PANTHER" id="PTHR34220">
    <property type="entry name" value="SENSOR HISTIDINE KINASE YPDA"/>
    <property type="match status" value="1"/>
</dbReference>
<dbReference type="Proteomes" id="UP000824633">
    <property type="component" value="Chromosome"/>
</dbReference>
<keyword evidence="6" id="KW-0418">Kinase</keyword>
<evidence type="ECO:0000256" key="4">
    <source>
        <dbReference type="ARBA" id="ARBA00022553"/>
    </source>
</evidence>
<dbReference type="InterPro" id="IPR003594">
    <property type="entry name" value="HATPase_dom"/>
</dbReference>
<keyword evidence="9" id="KW-0812">Transmembrane</keyword>
<dbReference type="Gene3D" id="6.10.340.10">
    <property type="match status" value="1"/>
</dbReference>
<comment type="catalytic activity">
    <reaction evidence="1">
        <text>ATP + protein L-histidine = ADP + protein N-phospho-L-histidine.</text>
        <dbReference type="EC" id="2.7.13.3"/>
    </reaction>
</comment>
<dbReference type="PROSITE" id="PS50885">
    <property type="entry name" value="HAMP"/>
    <property type="match status" value="1"/>
</dbReference>
<dbReference type="SUPFAM" id="SSF55874">
    <property type="entry name" value="ATPase domain of HSP90 chaperone/DNA topoisomerase II/histidine kinase"/>
    <property type="match status" value="1"/>
</dbReference>
<evidence type="ECO:0000259" key="10">
    <source>
        <dbReference type="PROSITE" id="PS50109"/>
    </source>
</evidence>
<evidence type="ECO:0000259" key="11">
    <source>
        <dbReference type="PROSITE" id="PS50885"/>
    </source>
</evidence>
<dbReference type="Pfam" id="PF02518">
    <property type="entry name" value="HATPase_c"/>
    <property type="match status" value="1"/>
</dbReference>
<protein>
    <recommendedName>
        <fullName evidence="3">histidine kinase</fullName>
        <ecNumber evidence="3">2.7.13.3</ecNumber>
    </recommendedName>
</protein>
<dbReference type="SMART" id="SM00387">
    <property type="entry name" value="HATPase_c"/>
    <property type="match status" value="1"/>
</dbReference>
<evidence type="ECO:0000256" key="7">
    <source>
        <dbReference type="ARBA" id="ARBA00023012"/>
    </source>
</evidence>
<feature type="transmembrane region" description="Helical" evidence="9">
    <location>
        <begin position="12"/>
        <end position="32"/>
    </location>
</feature>
<dbReference type="InterPro" id="IPR003660">
    <property type="entry name" value="HAMP_dom"/>
</dbReference>
<evidence type="ECO:0000256" key="8">
    <source>
        <dbReference type="SAM" id="Coils"/>
    </source>
</evidence>
<feature type="domain" description="Histidine kinase" evidence="10">
    <location>
        <begin position="309"/>
        <end position="488"/>
    </location>
</feature>
<dbReference type="InterPro" id="IPR010559">
    <property type="entry name" value="Sig_transdc_His_kin_internal"/>
</dbReference>
<dbReference type="PANTHER" id="PTHR34220:SF7">
    <property type="entry name" value="SENSOR HISTIDINE KINASE YPDA"/>
    <property type="match status" value="1"/>
</dbReference>
<dbReference type="InterPro" id="IPR005467">
    <property type="entry name" value="His_kinase_dom"/>
</dbReference>
<keyword evidence="8" id="KW-0175">Coiled coil</keyword>
<accession>A0ABM7T9W8</accession>
<keyword evidence="13" id="KW-1185">Reference proteome</keyword>
<gene>
    <name evidence="12" type="ORF">psyc5s11_39980</name>
</gene>
<dbReference type="PRINTS" id="PR00344">
    <property type="entry name" value="BCTRLSENSOR"/>
</dbReference>
<keyword evidence="9" id="KW-1133">Transmembrane helix</keyword>
<dbReference type="RefSeq" id="WP_224034236.1">
    <property type="nucleotide sequence ID" value="NZ_AP024849.1"/>
</dbReference>
<evidence type="ECO:0000256" key="6">
    <source>
        <dbReference type="ARBA" id="ARBA00022777"/>
    </source>
</evidence>
<organism evidence="12 13">
    <name type="scientific">Clostridium gelidum</name>
    <dbReference type="NCBI Taxonomy" id="704125"/>
    <lineage>
        <taxon>Bacteria</taxon>
        <taxon>Bacillati</taxon>
        <taxon>Bacillota</taxon>
        <taxon>Clostridia</taxon>
        <taxon>Eubacteriales</taxon>
        <taxon>Clostridiaceae</taxon>
        <taxon>Clostridium</taxon>
    </lineage>
</organism>
<evidence type="ECO:0000256" key="5">
    <source>
        <dbReference type="ARBA" id="ARBA00022679"/>
    </source>
</evidence>
<keyword evidence="9" id="KW-0472">Membrane</keyword>
<keyword evidence="7" id="KW-0902">Two-component regulatory system</keyword>
<evidence type="ECO:0000256" key="1">
    <source>
        <dbReference type="ARBA" id="ARBA00000085"/>
    </source>
</evidence>
<dbReference type="PROSITE" id="PS50109">
    <property type="entry name" value="HIS_KIN"/>
    <property type="match status" value="1"/>
</dbReference>
<sequence>MKIKTLNSRFIIFVICLIIPIGICNIISLGMSRKIENGYVNMLNNMLIANEIKQHIENSLDSFNQYILSGAEKKKESYNNEVYLAKQKIQTLKNNSDNSSQYILRDLDNTLDSYKENSGKTISAYENKEGYIFYYDDFIAAKNIASYFNVYASTLMQNYLEVNSIDYKELNKNSSIIYVSLTTYLILILSMCVIYAMFFIRNISKGLKGIVETSNKVSKGQFEYYEGNKTDIYELDVLTNAFNTMIKDIKEFVSSINDKLILEKKLKEEEMKNLQYENALKKFDLKVLQSQINPHFLFNTLNCVNVTAIMENATTTSKLIKSVSNILRYSLRCMNRNSFLEEEINIVKDYIYIQECRFNDRVKFNLNVNMDMKKVKIPGMTIQPLVENAFIHGIESKEEGGCIDISINDDDGICCVVIEDDGVGIPKEILDKINNCNYDTQHIGHTTGLGINIVEKRLRYLYDKKDMFKVESEEGIGTKVYLKIPITGDGN</sequence>
<evidence type="ECO:0000256" key="2">
    <source>
        <dbReference type="ARBA" id="ARBA00004370"/>
    </source>
</evidence>